<evidence type="ECO:0000256" key="1">
    <source>
        <dbReference type="SAM" id="MobiDB-lite"/>
    </source>
</evidence>
<feature type="non-terminal residue" evidence="2">
    <location>
        <position position="1"/>
    </location>
</feature>
<protein>
    <submittedName>
        <fullName evidence="2">Uncharacterized protein</fullName>
    </submittedName>
</protein>
<name>A0A6G1IAD5_9PEZI</name>
<evidence type="ECO:0000313" key="2">
    <source>
        <dbReference type="EMBL" id="KAF2405029.1"/>
    </source>
</evidence>
<dbReference type="EMBL" id="ML996687">
    <property type="protein sequence ID" value="KAF2405029.1"/>
    <property type="molecule type" value="Genomic_DNA"/>
</dbReference>
<feature type="compositionally biased region" description="Basic residues" evidence="1">
    <location>
        <begin position="332"/>
        <end position="343"/>
    </location>
</feature>
<keyword evidence="3" id="KW-1185">Reference proteome</keyword>
<dbReference type="AlphaFoldDB" id="A0A6G1IAD5"/>
<feature type="compositionally biased region" description="Basic and acidic residues" evidence="1">
    <location>
        <begin position="344"/>
        <end position="365"/>
    </location>
</feature>
<feature type="compositionally biased region" description="Acidic residues" evidence="1">
    <location>
        <begin position="388"/>
        <end position="402"/>
    </location>
</feature>
<organism evidence="2 3">
    <name type="scientific">Trichodelitschia bisporula</name>
    <dbReference type="NCBI Taxonomy" id="703511"/>
    <lineage>
        <taxon>Eukaryota</taxon>
        <taxon>Fungi</taxon>
        <taxon>Dikarya</taxon>
        <taxon>Ascomycota</taxon>
        <taxon>Pezizomycotina</taxon>
        <taxon>Dothideomycetes</taxon>
        <taxon>Dothideomycetes incertae sedis</taxon>
        <taxon>Phaeotrichales</taxon>
        <taxon>Phaeotrichaceae</taxon>
        <taxon>Trichodelitschia</taxon>
    </lineage>
</organism>
<feature type="region of interest" description="Disordered" evidence="1">
    <location>
        <begin position="312"/>
        <end position="417"/>
    </location>
</feature>
<gene>
    <name evidence="2" type="ORF">EJ06DRAFT_561200</name>
</gene>
<accession>A0A6G1IAD5</accession>
<evidence type="ECO:0000313" key="3">
    <source>
        <dbReference type="Proteomes" id="UP000799640"/>
    </source>
</evidence>
<dbReference type="Proteomes" id="UP000799640">
    <property type="component" value="Unassembled WGS sequence"/>
</dbReference>
<reference evidence="2" key="1">
    <citation type="journal article" date="2020" name="Stud. Mycol.">
        <title>101 Dothideomycetes genomes: a test case for predicting lifestyles and emergence of pathogens.</title>
        <authorList>
            <person name="Haridas S."/>
            <person name="Albert R."/>
            <person name="Binder M."/>
            <person name="Bloem J."/>
            <person name="Labutti K."/>
            <person name="Salamov A."/>
            <person name="Andreopoulos B."/>
            <person name="Baker S."/>
            <person name="Barry K."/>
            <person name="Bills G."/>
            <person name="Bluhm B."/>
            <person name="Cannon C."/>
            <person name="Castanera R."/>
            <person name="Culley D."/>
            <person name="Daum C."/>
            <person name="Ezra D."/>
            <person name="Gonzalez J."/>
            <person name="Henrissat B."/>
            <person name="Kuo A."/>
            <person name="Liang C."/>
            <person name="Lipzen A."/>
            <person name="Lutzoni F."/>
            <person name="Magnuson J."/>
            <person name="Mondo S."/>
            <person name="Nolan M."/>
            <person name="Ohm R."/>
            <person name="Pangilinan J."/>
            <person name="Park H.-J."/>
            <person name="Ramirez L."/>
            <person name="Alfaro M."/>
            <person name="Sun H."/>
            <person name="Tritt A."/>
            <person name="Yoshinaga Y."/>
            <person name="Zwiers L.-H."/>
            <person name="Turgeon B."/>
            <person name="Goodwin S."/>
            <person name="Spatafora J."/>
            <person name="Crous P."/>
            <person name="Grigoriev I."/>
        </authorList>
    </citation>
    <scope>NUCLEOTIDE SEQUENCE</scope>
    <source>
        <strain evidence="2">CBS 262.69</strain>
    </source>
</reference>
<sequence length="417" mass="46764">RPLHHLTHTSSLPQLRNATSLFCQKFLHCPHCLHSHRDKLEQNTASTKHLSTAMQSPEKRSRWASIFEAQEAAALKGRLVMQEENTERENQGASSRLTNLKTTAAPPNQTYSMSDLRADLEKWGRFCASEVSASHFVPMSFQEFCQHHHKLAAQHSFHLRHQASAQPPTFQYTPLTNEPMRSAVLSQTTIWTPAAGEGGDRQLAYRPSTQELAWEGQNRIRNNPNFRHVLPLSRVPRGNTVWYERPLTEVLPLDQVGMVSFRETDNTFYPAADEHELVEPNLGQGLMDALNCKDDGCSRTLRSKHANAAGCKQANGINPESPEEGRAEAEKKKKKGRGKRGTWRRAEEERKRQAEAENSNEHELVEPSLRGELNATLDGKNDVRSGVPEDEQLNAGVYEEDSGVNAKEPGGQACGEK</sequence>
<proteinExistence type="predicted"/>